<feature type="transmembrane region" description="Helical" evidence="6">
    <location>
        <begin position="201"/>
        <end position="225"/>
    </location>
</feature>
<evidence type="ECO:0000256" key="6">
    <source>
        <dbReference type="SAM" id="Phobius"/>
    </source>
</evidence>
<keyword evidence="4 6" id="KW-1133">Transmembrane helix</keyword>
<dbReference type="EMBL" id="CASHTH010003240">
    <property type="protein sequence ID" value="CAI8042157.1"/>
    <property type="molecule type" value="Genomic_DNA"/>
</dbReference>
<keyword evidence="3 6" id="KW-0812">Transmembrane</keyword>
<dbReference type="InterPro" id="IPR004670">
    <property type="entry name" value="NhaA"/>
</dbReference>
<feature type="transmembrane region" description="Helical" evidence="6">
    <location>
        <begin position="274"/>
        <end position="291"/>
    </location>
</feature>
<feature type="transmembrane region" description="Helical" evidence="6">
    <location>
        <begin position="53"/>
        <end position="71"/>
    </location>
</feature>
<keyword evidence="5 6" id="KW-0472">Membrane</keyword>
<dbReference type="Pfam" id="PF06965">
    <property type="entry name" value="Na_H_antiport_1"/>
    <property type="match status" value="1"/>
</dbReference>
<feature type="transmembrane region" description="Helical" evidence="6">
    <location>
        <begin position="77"/>
        <end position="104"/>
    </location>
</feature>
<feature type="transmembrane region" description="Helical" evidence="6">
    <location>
        <begin position="28"/>
        <end position="46"/>
    </location>
</feature>
<gene>
    <name evidence="7" type="ORF">GBAR_LOCUS23405</name>
</gene>
<feature type="transmembrane region" description="Helical" evidence="6">
    <location>
        <begin position="171"/>
        <end position="189"/>
    </location>
</feature>
<accession>A0AA35T7E6</accession>
<dbReference type="GO" id="GO:0005886">
    <property type="term" value="C:plasma membrane"/>
    <property type="evidence" value="ECO:0007669"/>
    <property type="project" value="UniProtKB-SubCell"/>
</dbReference>
<dbReference type="PANTHER" id="PTHR30341:SF0">
    <property type="entry name" value="NA(+)_H(+) ANTIPORTER NHAA"/>
    <property type="match status" value="1"/>
</dbReference>
<dbReference type="InterPro" id="IPR023171">
    <property type="entry name" value="Na/H_antiporter_dom_sf"/>
</dbReference>
<keyword evidence="8" id="KW-1185">Reference proteome</keyword>
<organism evidence="7 8">
    <name type="scientific">Geodia barretti</name>
    <name type="common">Barrett's horny sponge</name>
    <dbReference type="NCBI Taxonomy" id="519541"/>
    <lineage>
        <taxon>Eukaryota</taxon>
        <taxon>Metazoa</taxon>
        <taxon>Porifera</taxon>
        <taxon>Demospongiae</taxon>
        <taxon>Heteroscleromorpha</taxon>
        <taxon>Tetractinellida</taxon>
        <taxon>Astrophorina</taxon>
        <taxon>Geodiidae</taxon>
        <taxon>Geodia</taxon>
    </lineage>
</organism>
<evidence type="ECO:0000256" key="2">
    <source>
        <dbReference type="ARBA" id="ARBA00022475"/>
    </source>
</evidence>
<evidence type="ECO:0000256" key="3">
    <source>
        <dbReference type="ARBA" id="ARBA00022692"/>
    </source>
</evidence>
<proteinExistence type="predicted"/>
<feature type="transmembrane region" description="Helical" evidence="6">
    <location>
        <begin position="237"/>
        <end position="262"/>
    </location>
</feature>
<evidence type="ECO:0000256" key="5">
    <source>
        <dbReference type="ARBA" id="ARBA00023136"/>
    </source>
</evidence>
<dbReference type="GO" id="GO:0015385">
    <property type="term" value="F:sodium:proton antiporter activity"/>
    <property type="evidence" value="ECO:0007669"/>
    <property type="project" value="TreeGrafter"/>
</dbReference>
<sequence length="302" mass="32047">MSTDIAFSLGVLALLGTRAPLSLKVFLTAFAIVDDIGAITVIAIFFTETINWVNLGVGVGLLFLLVALNVSGVRNTLVYFLVSVVIWVSFFESGIHATVSGVLIAMTIPMRVRIDPEQFVARGRTLMDLFEREGSGGARRETQRGVLEELEDASKEVESPLQRLEHVLHPWVAFAIMPVFALSNAGVSLGEGAAGALASPVTVGIIVGLVIGKPIGIILFAWIAVKTGIASLPRDISWVQIAGAALLGGVGFTMAIFVTGLAFTDEALVLQSKLAILIASLAAGALGYLLIRYSRDIESRLE</sequence>
<evidence type="ECO:0000313" key="8">
    <source>
        <dbReference type="Proteomes" id="UP001174909"/>
    </source>
</evidence>
<protein>
    <submittedName>
        <fullName evidence="7">Na(+)/H(+) antiporter NhaA</fullName>
    </submittedName>
</protein>
<name>A0AA35T7E6_GEOBA</name>
<dbReference type="Gene3D" id="1.20.1530.10">
    <property type="entry name" value="Na+/H+ antiporter like domain"/>
    <property type="match status" value="1"/>
</dbReference>
<evidence type="ECO:0000256" key="4">
    <source>
        <dbReference type="ARBA" id="ARBA00022989"/>
    </source>
</evidence>
<comment type="subcellular location">
    <subcellularLocation>
        <location evidence="1">Cell inner membrane</location>
        <topology evidence="1">Multi-pass membrane protein</topology>
    </subcellularLocation>
</comment>
<dbReference type="AlphaFoldDB" id="A0AA35T7E6"/>
<evidence type="ECO:0000256" key="1">
    <source>
        <dbReference type="ARBA" id="ARBA00004429"/>
    </source>
</evidence>
<dbReference type="PANTHER" id="PTHR30341">
    <property type="entry name" value="SODIUM ION/PROTON ANTIPORTER NHAA-RELATED"/>
    <property type="match status" value="1"/>
</dbReference>
<dbReference type="NCBIfam" id="TIGR00773">
    <property type="entry name" value="NhaA"/>
    <property type="match status" value="1"/>
</dbReference>
<keyword evidence="2" id="KW-1003">Cell membrane</keyword>
<dbReference type="GO" id="GO:0006885">
    <property type="term" value="P:regulation of pH"/>
    <property type="evidence" value="ECO:0007669"/>
    <property type="project" value="InterPro"/>
</dbReference>
<dbReference type="Proteomes" id="UP001174909">
    <property type="component" value="Unassembled WGS sequence"/>
</dbReference>
<comment type="caution">
    <text evidence="7">The sequence shown here is derived from an EMBL/GenBank/DDBJ whole genome shotgun (WGS) entry which is preliminary data.</text>
</comment>
<reference evidence="7" key="1">
    <citation type="submission" date="2023-03" db="EMBL/GenBank/DDBJ databases">
        <authorList>
            <person name="Steffen K."/>
            <person name="Cardenas P."/>
        </authorList>
    </citation>
    <scope>NUCLEOTIDE SEQUENCE</scope>
</reference>
<evidence type="ECO:0000313" key="7">
    <source>
        <dbReference type="EMBL" id="CAI8042157.1"/>
    </source>
</evidence>